<gene>
    <name evidence="13" type="ORF">BDA99DRAFT_494814</name>
</gene>
<dbReference type="GO" id="GO:0000422">
    <property type="term" value="P:autophagy of mitochondrion"/>
    <property type="evidence" value="ECO:0007669"/>
    <property type="project" value="TreeGrafter"/>
</dbReference>
<keyword evidence="5" id="KW-0813">Transport</keyword>
<feature type="compositionally biased region" description="Polar residues" evidence="12">
    <location>
        <begin position="353"/>
        <end position="373"/>
    </location>
</feature>
<feature type="compositionally biased region" description="Polar residues" evidence="12">
    <location>
        <begin position="615"/>
        <end position="625"/>
    </location>
</feature>
<evidence type="ECO:0000256" key="11">
    <source>
        <dbReference type="ARBA" id="ARBA00024615"/>
    </source>
</evidence>
<organism evidence="13 14">
    <name type="scientific">Phascolomyces articulosus</name>
    <dbReference type="NCBI Taxonomy" id="60185"/>
    <lineage>
        <taxon>Eukaryota</taxon>
        <taxon>Fungi</taxon>
        <taxon>Fungi incertae sedis</taxon>
        <taxon>Mucoromycota</taxon>
        <taxon>Mucoromycotina</taxon>
        <taxon>Mucoromycetes</taxon>
        <taxon>Mucorales</taxon>
        <taxon>Lichtheimiaceae</taxon>
        <taxon>Phascolomyces</taxon>
    </lineage>
</organism>
<evidence type="ECO:0000256" key="7">
    <source>
        <dbReference type="ARBA" id="ARBA00023006"/>
    </source>
</evidence>
<dbReference type="InterPro" id="IPR026849">
    <property type="entry name" value="ATG2"/>
</dbReference>
<comment type="catalytic activity">
    <reaction evidence="10">
        <text>a 1,2-diacyl-sn-glycero-3-phospho-L-serine(in) = a 1,2-diacyl-sn-glycero-3-phospho-L-serine(out)</text>
        <dbReference type="Rhea" id="RHEA:38663"/>
        <dbReference type="ChEBI" id="CHEBI:57262"/>
    </reaction>
</comment>
<dbReference type="GO" id="GO:0005789">
    <property type="term" value="C:endoplasmic reticulum membrane"/>
    <property type="evidence" value="ECO:0007669"/>
    <property type="project" value="UniProtKB-SubCell"/>
</dbReference>
<evidence type="ECO:0000256" key="4">
    <source>
        <dbReference type="ARBA" id="ARBA00018070"/>
    </source>
</evidence>
<accession>A0AAD5KNW5</accession>
<feature type="region of interest" description="Disordered" evidence="12">
    <location>
        <begin position="455"/>
        <end position="480"/>
    </location>
</feature>
<evidence type="ECO:0000256" key="12">
    <source>
        <dbReference type="SAM" id="MobiDB-lite"/>
    </source>
</evidence>
<sequence length="2160" mass="243222">MKPWNFIPSAWSTFTLPSTIQKRLYKFLLRKAIGQFLANDLDLENFDIELVNGSVELRDLCLNLERLNEWIADTPFMLEKGHVGSINASLPWSNFWNGDIVLKVQGLDLTLRPTKPMKRSRTQEEEDSPIMSSSLHFADDFLRTEMEDQELMDSIQQSFHESTISDDADFGTEGLQVLTRIIDKMLAKVKVDVINTTIRILHEPPPPPTATTMQHPHYPHHSKNNNKDGGEYSLDLHIPQISYFDETPEFNTRQTAATQASMAESSVFLPSDTNETIKIITITSPTVWLRRSKHYPPSSLYSIPTKSETTLQQWNDEDESDLDQTEFFEANDGESSFFYNGSGGGQQSVHSSYMSGSTTPRAYPRTSSQGIYASSTTSTTHSNNNKPYEALLFTTMDKENWIRIKLRPSYPFETMDAPAIKQIDFLCTHICTFITPWQTAFLLDLLKKMSDVVTSEPTEPKRSPPHERDSSSPTPFDPLADLQQQHFSSSHLRRPSLETDHFYSRPSLLASSTFPTPTTATTNPISTATAVAAVAAVPELKIKLQFNSIDCYLLYSDNHEPVQSNENDFRDQSHLKLHISQVIMRHQQYACEPISKRDSTSISLRHTPPHHRDSPLSSATAANTPRSPLSTLDVRIINVSLSEWIKRPGCAQVYKDLPKRLRQIQYDQYNSILEFDDTILNDYLHETEFPSMSRHKRSTSTSNVSNRTRRGEAIRFRVEKKQGHEVGRFVNASTLDEETNIEIQPFVLHIDAQIADRLENYVCAIMDVSSTWSSNQPDDTSHFDDALGQRIYDDLDRASVEHQHRKKLRVRCSFIRILLYIPDMSQVCVRDAFNDLQHADTLSVDIKRLVMHWKSKVDDHESDTGSVHSRSSIPEKPKKFHVDCNFINVFLHLAGDQAAKCWFTSKTVPLSKDTTSDTTSLFTSSQTMQGPSFEITLRPSANSTGANPVSAAKASFFGAGSDIPNNIFEYLSKNETLPISKKHKLPMEDQTESSMVFKQRTIETSLAVVNCHFPVTRLNLTKEVWDRFQILQNDLILWQPKFMRRLFATNPMDDEDGGYDDGTSSSGINDIYQNTRQYIDEPHFGRGVESIQTSSVLSQSHERLGQTKDTPSLLSLVVVMSDAIWDLHHVPKDEPAKTTYQLHMSDFRYFTVVKHLGLNENITTLDIDGITLDRIAPTPLSIICKTIPKHLNAKRNTSVVSLVAKLVTVPELNKQNKVTSVVACNLCWLFSMDLSVVDHLSGFQGIPEDMVFIDPAAQYNKIYAHLFDLSVDYRPLYIPSRAAIVIDDVQVITDIISGGQPILDVKTCAQNVNVLLVDDGTHMNEEYINQATASLSKRSVDAYTYWITLGYHSAVGVSKFEAGVKLKLDELVAAPKVDIVILSNVIVLQGCSDTFHSLINFLTYVANQGDLPEKKTNEESSIHSKGKKISRSTPIQVTPPRGRRLGDDDDGPTNTNMLESLDPDAFKRWAAPSSQIKEKLGAGAGAGVLGMSYVEEYYSSTSGSGSGNSISSSGRIPRVGDHAPPQKPLRKHHHAYMKRKKDDQIRVLAKEMEELTIVENFFSTTKRAKETIKPVVDVTQSLLSVRIRNFDVIWKLFDGGEVAYDQDAPSSRTNEPPFSRPNSVDTDMSIQTATSEHNNRDFISHSPTFSLSSERSDDVFSTTPTSKSDTKRRSHNSNRMDHRYRASAPGDIEMRLDGLSLDLNLMPESDSIGLHMRLKIQDYQVIDNIKTSSWHQFLGYMRPDSHTVPRERGSVMLHFELTGVRPVAHDPTLEFRIKLKLLPMRLYVDQDALNFMVTFFTFDKSLLRSTEYANATIQRATTEKESKEQDLYFQHIEIHPIVLKIDYKPKYLNYGNIKEGQLAELVNLFHLDGADIQLSHIKLTGISGFPRLADKLAQEWLPHIMNTQVPHMVSGVSPIRSIVNVGSGMADLILLPIQQYRKDGRIIRGIQKGTQSFARTTAMEAINLSARFASGAQVILEQADDFFAPSSPQRREFVPLEYDADLVDQIEKENDDDNEDGFIFANAAIAAAAANEYHFYHHQKGSTVKSKFAHQPSDLSQGFQFAYKNLSQNLGAAAQTIFAVPTEIVEQQQQQNDMSSSGPESNNASRSQTKSVIRAVPVAVIKPMIGLTGAFQSIMVGLRNSIDPAMRLQSEDKYKR</sequence>
<feature type="region of interest" description="Disordered" evidence="12">
    <location>
        <begin position="2091"/>
        <end position="2113"/>
    </location>
</feature>
<dbReference type="GO" id="GO:0006869">
    <property type="term" value="P:lipid transport"/>
    <property type="evidence" value="ECO:0007669"/>
    <property type="project" value="UniProtKB-KW"/>
</dbReference>
<comment type="similarity">
    <text evidence="3">Belongs to the ATG2 family.</text>
</comment>
<dbReference type="PANTHER" id="PTHR13190:SF1">
    <property type="entry name" value="AUTOPHAGY-RELATED 2, ISOFORM A"/>
    <property type="match status" value="1"/>
</dbReference>
<evidence type="ECO:0000313" key="13">
    <source>
        <dbReference type="EMBL" id="KAI9277077.1"/>
    </source>
</evidence>
<feature type="region of interest" description="Disordered" evidence="12">
    <location>
        <begin position="1501"/>
        <end position="1540"/>
    </location>
</feature>
<feature type="compositionally biased region" description="Low complexity" evidence="12">
    <location>
        <begin position="1501"/>
        <end position="1514"/>
    </location>
</feature>
<dbReference type="GO" id="GO:0034727">
    <property type="term" value="P:piecemeal microautophagy of the nucleus"/>
    <property type="evidence" value="ECO:0007669"/>
    <property type="project" value="TreeGrafter"/>
</dbReference>
<dbReference type="GO" id="GO:0061908">
    <property type="term" value="C:phagophore"/>
    <property type="evidence" value="ECO:0007669"/>
    <property type="project" value="TreeGrafter"/>
</dbReference>
<evidence type="ECO:0000256" key="3">
    <source>
        <dbReference type="ARBA" id="ARBA00009714"/>
    </source>
</evidence>
<reference evidence="13" key="1">
    <citation type="journal article" date="2022" name="IScience">
        <title>Evolution of zygomycete secretomes and the origins of terrestrial fungal ecologies.</title>
        <authorList>
            <person name="Chang Y."/>
            <person name="Wang Y."/>
            <person name="Mondo S."/>
            <person name="Ahrendt S."/>
            <person name="Andreopoulos W."/>
            <person name="Barry K."/>
            <person name="Beard J."/>
            <person name="Benny G.L."/>
            <person name="Blankenship S."/>
            <person name="Bonito G."/>
            <person name="Cuomo C."/>
            <person name="Desiro A."/>
            <person name="Gervers K.A."/>
            <person name="Hundley H."/>
            <person name="Kuo A."/>
            <person name="LaButti K."/>
            <person name="Lang B.F."/>
            <person name="Lipzen A."/>
            <person name="O'Donnell K."/>
            <person name="Pangilinan J."/>
            <person name="Reynolds N."/>
            <person name="Sandor L."/>
            <person name="Smith M.E."/>
            <person name="Tsang A."/>
            <person name="Grigoriev I.V."/>
            <person name="Stajich J.E."/>
            <person name="Spatafora J.W."/>
        </authorList>
    </citation>
    <scope>NUCLEOTIDE SEQUENCE</scope>
    <source>
        <strain evidence="13">RSA 2281</strain>
    </source>
</reference>
<dbReference type="Pfam" id="PF13329">
    <property type="entry name" value="ATG2_CAD"/>
    <property type="match status" value="2"/>
</dbReference>
<feature type="compositionally biased region" description="Polar residues" evidence="12">
    <location>
        <begin position="1608"/>
        <end position="1636"/>
    </location>
</feature>
<keyword evidence="9" id="KW-0472">Membrane</keyword>
<dbReference type="GO" id="GO:0061709">
    <property type="term" value="P:reticulophagy"/>
    <property type="evidence" value="ECO:0007669"/>
    <property type="project" value="TreeGrafter"/>
</dbReference>
<keyword evidence="14" id="KW-1185">Reference proteome</keyword>
<dbReference type="GO" id="GO:0034045">
    <property type="term" value="C:phagophore assembly site membrane"/>
    <property type="evidence" value="ECO:0007669"/>
    <property type="project" value="UniProtKB-SubCell"/>
</dbReference>
<feature type="compositionally biased region" description="Basic residues" evidence="12">
    <location>
        <begin position="1528"/>
        <end position="1539"/>
    </location>
</feature>
<dbReference type="GO" id="GO:0043495">
    <property type="term" value="F:protein-membrane adaptor activity"/>
    <property type="evidence" value="ECO:0007669"/>
    <property type="project" value="TreeGrafter"/>
</dbReference>
<feature type="region of interest" description="Disordered" evidence="12">
    <location>
        <begin position="1413"/>
        <end position="1461"/>
    </location>
</feature>
<comment type="subcellular location">
    <subcellularLocation>
        <location evidence="1">Endoplasmic reticulum membrane</location>
        <topology evidence="1">Peripheral membrane protein</topology>
    </subcellularLocation>
    <subcellularLocation>
        <location evidence="2">Preautophagosomal structure membrane</location>
        <topology evidence="2">Peripheral membrane protein</topology>
    </subcellularLocation>
</comment>
<dbReference type="GO" id="GO:0000045">
    <property type="term" value="P:autophagosome assembly"/>
    <property type="evidence" value="ECO:0007669"/>
    <property type="project" value="TreeGrafter"/>
</dbReference>
<evidence type="ECO:0000256" key="6">
    <source>
        <dbReference type="ARBA" id="ARBA00022824"/>
    </source>
</evidence>
<dbReference type="EMBL" id="JAIXMP010000002">
    <property type="protein sequence ID" value="KAI9277077.1"/>
    <property type="molecule type" value="Genomic_DNA"/>
</dbReference>
<evidence type="ECO:0000256" key="8">
    <source>
        <dbReference type="ARBA" id="ARBA00023055"/>
    </source>
</evidence>
<dbReference type="PANTHER" id="PTHR13190">
    <property type="entry name" value="AUTOPHAGY-RELATED 2, ISOFORM A"/>
    <property type="match status" value="1"/>
</dbReference>
<evidence type="ECO:0000256" key="5">
    <source>
        <dbReference type="ARBA" id="ARBA00022448"/>
    </source>
</evidence>
<feature type="region of interest" description="Disordered" evidence="12">
    <location>
        <begin position="349"/>
        <end position="385"/>
    </location>
</feature>
<name>A0AAD5KNW5_9FUNG</name>
<proteinExistence type="inferred from homology"/>
<keyword evidence="8" id="KW-0445">Lipid transport</keyword>
<comment type="caution">
    <text evidence="13">The sequence shown here is derived from an EMBL/GenBank/DDBJ whole genome shotgun (WGS) entry which is preliminary data.</text>
</comment>
<feature type="region of interest" description="Disordered" evidence="12">
    <location>
        <begin position="1605"/>
        <end position="1682"/>
    </location>
</feature>
<dbReference type="GO" id="GO:0032266">
    <property type="term" value="F:phosphatidylinositol-3-phosphate binding"/>
    <property type="evidence" value="ECO:0007669"/>
    <property type="project" value="TreeGrafter"/>
</dbReference>
<dbReference type="GO" id="GO:0061723">
    <property type="term" value="P:glycophagy"/>
    <property type="evidence" value="ECO:0007669"/>
    <property type="project" value="TreeGrafter"/>
</dbReference>
<dbReference type="Proteomes" id="UP001209540">
    <property type="component" value="Unassembled WGS sequence"/>
</dbReference>
<feature type="compositionally biased region" description="Polar residues" evidence="12">
    <location>
        <begin position="1645"/>
        <end position="1667"/>
    </location>
</feature>
<feature type="compositionally biased region" description="Basic and acidic residues" evidence="12">
    <location>
        <begin position="458"/>
        <end position="470"/>
    </location>
</feature>
<evidence type="ECO:0000256" key="9">
    <source>
        <dbReference type="ARBA" id="ARBA00023136"/>
    </source>
</evidence>
<reference evidence="13" key="2">
    <citation type="submission" date="2023-02" db="EMBL/GenBank/DDBJ databases">
        <authorList>
            <consortium name="DOE Joint Genome Institute"/>
            <person name="Mondo S.J."/>
            <person name="Chang Y."/>
            <person name="Wang Y."/>
            <person name="Ahrendt S."/>
            <person name="Andreopoulos W."/>
            <person name="Barry K."/>
            <person name="Beard J."/>
            <person name="Benny G.L."/>
            <person name="Blankenship S."/>
            <person name="Bonito G."/>
            <person name="Cuomo C."/>
            <person name="Desiro A."/>
            <person name="Gervers K.A."/>
            <person name="Hundley H."/>
            <person name="Kuo A."/>
            <person name="LaButti K."/>
            <person name="Lang B.F."/>
            <person name="Lipzen A."/>
            <person name="O'Donnell K."/>
            <person name="Pangilinan J."/>
            <person name="Reynolds N."/>
            <person name="Sandor L."/>
            <person name="Smith M.W."/>
            <person name="Tsang A."/>
            <person name="Grigoriev I.V."/>
            <person name="Stajich J.E."/>
            <person name="Spatafora J.W."/>
        </authorList>
    </citation>
    <scope>NUCLEOTIDE SEQUENCE</scope>
    <source>
        <strain evidence="13">RSA 2281</strain>
    </source>
</reference>
<evidence type="ECO:0000256" key="2">
    <source>
        <dbReference type="ARBA" id="ARBA00004623"/>
    </source>
</evidence>
<evidence type="ECO:0000256" key="10">
    <source>
        <dbReference type="ARBA" id="ARBA00024479"/>
    </source>
</evidence>
<evidence type="ECO:0000313" key="14">
    <source>
        <dbReference type="Proteomes" id="UP001209540"/>
    </source>
</evidence>
<evidence type="ECO:0000256" key="1">
    <source>
        <dbReference type="ARBA" id="ARBA00004406"/>
    </source>
</evidence>
<protein>
    <recommendedName>
        <fullName evidence="4">Autophagy-related protein 2</fullName>
    </recommendedName>
</protein>
<keyword evidence="7" id="KW-0072">Autophagy</keyword>
<comment type="catalytic activity">
    <reaction evidence="11">
        <text>a 1,2-diacyl-sn-glycero-3-phosphoethanolamine(in) = a 1,2-diacyl-sn-glycero-3-phosphoethanolamine(out)</text>
        <dbReference type="Rhea" id="RHEA:38895"/>
        <dbReference type="ChEBI" id="CHEBI:64612"/>
    </reaction>
</comment>
<feature type="compositionally biased region" description="Basic and acidic residues" evidence="12">
    <location>
        <begin position="1413"/>
        <end position="1422"/>
    </location>
</feature>
<feature type="region of interest" description="Disordered" evidence="12">
    <location>
        <begin position="598"/>
        <end position="625"/>
    </location>
</feature>
<keyword evidence="6" id="KW-0256">Endoplasmic reticulum</keyword>
<feature type="compositionally biased region" description="Low complexity" evidence="12">
    <location>
        <begin position="374"/>
        <end position="385"/>
    </location>
</feature>